<evidence type="ECO:0000313" key="3">
    <source>
        <dbReference type="Proteomes" id="UP000287756"/>
    </source>
</evidence>
<feature type="coiled-coil region" evidence="1">
    <location>
        <begin position="303"/>
        <end position="382"/>
    </location>
</feature>
<sequence>MKIHKVAIGNSTEAFIESSFSDTLNIISSDDNNRGKTILVQSMMYCFGNVPTFPSTFNYQDYYHIVGFSVGNKSYSLCRKKNSFILKDNTSLMVFDSVSELKRYWTKNIFKLPIILKDGQQKIVDPELFLQLFFVGQDKKETDNISNRGYYKKDDFYNMLYSFANLGSASMPIENIDLAKAKIHDLRDERTALLKQHKILKSNKKAPSYLSSVNDKISFKRKIKLVERKKNQIADLRKSRNAALSRKSKYEITLKELNSLNRTISGGEIRCMDCKSSHIGFSSSTKSSYTFDVSTPEIRRQIIESINEKISSAQEDIDRYTININNSQEEMESLLLSEEISLELLISYNQDVYNASEVENRIEKLDEEIQKISDSIEVKKSNSEKLVEQQHQLMKKIIDCMNDTYRKINPLGNLVFESLYTKRNQNFSGSEATEFHLIKLYSLVKVLKFNFPVVIDSFRAEDLSTEKEDKVLKLFNELGTQIIFTTTLKKEEIGKYENQSFINHIDYSSHMPSKMLSTNYLSGFHNIITDFGVRIGGE</sequence>
<keyword evidence="1" id="KW-0175">Coiled coil</keyword>
<dbReference type="OrthoDB" id="6397230at2"/>
<proteinExistence type="predicted"/>
<dbReference type="RefSeq" id="WP_128524616.1">
    <property type="nucleotide sequence ID" value="NZ_CP026118.1"/>
</dbReference>
<dbReference type="EMBL" id="CP026118">
    <property type="protein sequence ID" value="QAS52323.1"/>
    <property type="molecule type" value="Genomic_DNA"/>
</dbReference>
<accession>A0A410MCC0</accession>
<protein>
    <recommendedName>
        <fullName evidence="4">Rad50/SbcC-type AAA domain-containing protein</fullName>
    </recommendedName>
</protein>
<organism evidence="2 3">
    <name type="scientific">Halobacillus litoralis</name>
    <dbReference type="NCBI Taxonomy" id="45668"/>
    <lineage>
        <taxon>Bacteria</taxon>
        <taxon>Bacillati</taxon>
        <taxon>Bacillota</taxon>
        <taxon>Bacilli</taxon>
        <taxon>Bacillales</taxon>
        <taxon>Bacillaceae</taxon>
        <taxon>Halobacillus</taxon>
    </lineage>
</organism>
<evidence type="ECO:0000313" key="2">
    <source>
        <dbReference type="EMBL" id="QAS52323.1"/>
    </source>
</evidence>
<dbReference type="AlphaFoldDB" id="A0A410MCC0"/>
<evidence type="ECO:0008006" key="4">
    <source>
        <dbReference type="Google" id="ProtNLM"/>
    </source>
</evidence>
<reference evidence="2 3" key="1">
    <citation type="submission" date="2018-01" db="EMBL/GenBank/DDBJ databases">
        <title>The whole genome sequencing and assembly of Halobacillus litoralis ERB031 strain.</title>
        <authorList>
            <person name="Lee S.-J."/>
            <person name="Park M.-K."/>
            <person name="Kim J.-Y."/>
            <person name="Lee Y.-J."/>
            <person name="Yi H."/>
            <person name="Bahn Y.-S."/>
            <person name="Kim J.F."/>
            <person name="Lee D.-W."/>
        </authorList>
    </citation>
    <scope>NUCLEOTIDE SEQUENCE [LARGE SCALE GENOMIC DNA]</scope>
    <source>
        <strain evidence="2 3">ERB 031</strain>
    </source>
</reference>
<name>A0A410MCC0_9BACI</name>
<dbReference type="Proteomes" id="UP000287756">
    <property type="component" value="Chromosome"/>
</dbReference>
<feature type="coiled-coil region" evidence="1">
    <location>
        <begin position="176"/>
        <end position="246"/>
    </location>
</feature>
<gene>
    <name evidence="2" type="ORF">HLI_08825</name>
</gene>
<evidence type="ECO:0000256" key="1">
    <source>
        <dbReference type="SAM" id="Coils"/>
    </source>
</evidence>
<dbReference type="KEGG" id="hli:HLI_08825"/>